<organism evidence="1 2">
    <name type="scientific">Pseudarthrobacter oxydans</name>
    <name type="common">Arthrobacter oxydans</name>
    <dbReference type="NCBI Taxonomy" id="1671"/>
    <lineage>
        <taxon>Bacteria</taxon>
        <taxon>Bacillati</taxon>
        <taxon>Actinomycetota</taxon>
        <taxon>Actinomycetes</taxon>
        <taxon>Micrococcales</taxon>
        <taxon>Micrococcaceae</taxon>
        <taxon>Pseudarthrobacter</taxon>
    </lineage>
</organism>
<dbReference type="RefSeq" id="WP_310114041.1">
    <property type="nucleotide sequence ID" value="NZ_JAVDTN010000017.1"/>
</dbReference>
<accession>A0AAW8NBI8</accession>
<evidence type="ECO:0000313" key="1">
    <source>
        <dbReference type="EMBL" id="MDR7164881.1"/>
    </source>
</evidence>
<gene>
    <name evidence="1" type="ORF">J2X12_002919</name>
</gene>
<dbReference type="AlphaFoldDB" id="A0AAW8NBI8"/>
<dbReference type="EMBL" id="JAVDWN010000010">
    <property type="protein sequence ID" value="MDR7164881.1"/>
    <property type="molecule type" value="Genomic_DNA"/>
</dbReference>
<evidence type="ECO:0000313" key="2">
    <source>
        <dbReference type="Proteomes" id="UP001262032"/>
    </source>
</evidence>
<reference evidence="1" key="1">
    <citation type="submission" date="2023-07" db="EMBL/GenBank/DDBJ databases">
        <title>Sorghum-associated microbial communities from plants grown in Nebraska, USA.</title>
        <authorList>
            <person name="Schachtman D."/>
        </authorList>
    </citation>
    <scope>NUCLEOTIDE SEQUENCE</scope>
    <source>
        <strain evidence="1">BE261</strain>
    </source>
</reference>
<protein>
    <submittedName>
        <fullName evidence="1">Uncharacterized protein</fullName>
    </submittedName>
</protein>
<proteinExistence type="predicted"/>
<comment type="caution">
    <text evidence="1">The sequence shown here is derived from an EMBL/GenBank/DDBJ whole genome shotgun (WGS) entry which is preliminary data.</text>
</comment>
<name>A0AAW8NBI8_PSEOX</name>
<sequence length="66" mass="7436">MIYHENIAGADTVTMTLTEHEADQLERFIHLASMCLMTWPIVAGDYMTERKAARERRSQGSDPPAA</sequence>
<dbReference type="GeneID" id="97424169"/>
<dbReference type="Proteomes" id="UP001262032">
    <property type="component" value="Unassembled WGS sequence"/>
</dbReference>